<name>A0ABQ6Z3D2_9GAMM</name>
<keyword evidence="1" id="KW-1133">Transmembrane helix</keyword>
<evidence type="ECO:0000313" key="2">
    <source>
        <dbReference type="EMBL" id="KAF1691959.1"/>
    </source>
</evidence>
<keyword evidence="3" id="KW-1185">Reference proteome</keyword>
<feature type="transmembrane region" description="Helical" evidence="1">
    <location>
        <begin position="34"/>
        <end position="55"/>
    </location>
</feature>
<dbReference type="Pfam" id="PF19942">
    <property type="entry name" value="DUF6404"/>
    <property type="match status" value="1"/>
</dbReference>
<protein>
    <recommendedName>
        <fullName evidence="4">XapX domain-containing protein</fullName>
    </recommendedName>
</protein>
<comment type="caution">
    <text evidence="2">The sequence shown here is derived from an EMBL/GenBank/DDBJ whole genome shotgun (WGS) entry which is preliminary data.</text>
</comment>
<feature type="transmembrane region" description="Helical" evidence="1">
    <location>
        <begin position="7"/>
        <end position="28"/>
    </location>
</feature>
<evidence type="ECO:0000256" key="1">
    <source>
        <dbReference type="SAM" id="Phobius"/>
    </source>
</evidence>
<organism evidence="2 3">
    <name type="scientific">Pseudoxanthomonas daejeonensis</name>
    <dbReference type="NCBI Taxonomy" id="266062"/>
    <lineage>
        <taxon>Bacteria</taxon>
        <taxon>Pseudomonadati</taxon>
        <taxon>Pseudomonadota</taxon>
        <taxon>Gammaproteobacteria</taxon>
        <taxon>Lysobacterales</taxon>
        <taxon>Lysobacteraceae</taxon>
        <taxon>Pseudoxanthomonas</taxon>
    </lineage>
</organism>
<evidence type="ECO:0008006" key="4">
    <source>
        <dbReference type="Google" id="ProtNLM"/>
    </source>
</evidence>
<proteinExistence type="predicted"/>
<accession>A0ABQ6Z3D2</accession>
<evidence type="ECO:0000313" key="3">
    <source>
        <dbReference type="Proteomes" id="UP000788419"/>
    </source>
</evidence>
<reference evidence="2 3" key="1">
    <citation type="submission" date="2017-10" db="EMBL/GenBank/DDBJ databases">
        <title>Whole genome sequencing of members of genus Pseudoxanthomonas.</title>
        <authorList>
            <person name="Kumar S."/>
            <person name="Bansal K."/>
            <person name="Kaur A."/>
            <person name="Patil P."/>
            <person name="Sharma S."/>
            <person name="Patil P.B."/>
        </authorList>
    </citation>
    <scope>NUCLEOTIDE SEQUENCE [LARGE SCALE GENOMIC DNA]</scope>
    <source>
        <strain evidence="2 3">DSM 17801</strain>
    </source>
</reference>
<dbReference type="EMBL" id="PDWN01000019">
    <property type="protein sequence ID" value="KAF1691959.1"/>
    <property type="molecule type" value="Genomic_DNA"/>
</dbReference>
<dbReference type="Proteomes" id="UP000788419">
    <property type="component" value="Unassembled WGS sequence"/>
</dbReference>
<dbReference type="InterPro" id="IPR045644">
    <property type="entry name" value="DUF6404"/>
</dbReference>
<keyword evidence="1" id="KW-0472">Membrane</keyword>
<keyword evidence="1" id="KW-0812">Transmembrane</keyword>
<gene>
    <name evidence="2" type="ORF">CSC65_15635</name>
</gene>
<sequence>MSFAGLTLLFGGMFGLAMYFVLNAPYWSPIESPMATVVGAIVGGVLYGLAMAAVFKSQQRNSRFPLWRGFQ</sequence>